<dbReference type="InterPro" id="IPR036397">
    <property type="entry name" value="RNaseH_sf"/>
</dbReference>
<dbReference type="InterPro" id="IPR012337">
    <property type="entry name" value="RNaseH-like_sf"/>
</dbReference>
<feature type="domain" description="Integrase catalytic" evidence="2">
    <location>
        <begin position="219"/>
        <end position="427"/>
    </location>
</feature>
<evidence type="ECO:0000313" key="3">
    <source>
        <dbReference type="EMBL" id="MBF9221773.1"/>
    </source>
</evidence>
<evidence type="ECO:0000256" key="1">
    <source>
        <dbReference type="SAM" id="MobiDB-lite"/>
    </source>
</evidence>
<accession>A0ABS0I4Y7</accession>
<dbReference type="Proteomes" id="UP000618931">
    <property type="component" value="Unassembled WGS sequence"/>
</dbReference>
<dbReference type="RefSeq" id="WP_196293232.1">
    <property type="nucleotide sequence ID" value="NZ_JADQDM010000005.1"/>
</dbReference>
<dbReference type="Pfam" id="PF09299">
    <property type="entry name" value="Mu-transpos_C"/>
    <property type="match status" value="1"/>
</dbReference>
<feature type="compositionally biased region" description="Low complexity" evidence="1">
    <location>
        <begin position="610"/>
        <end position="620"/>
    </location>
</feature>
<protein>
    <submittedName>
        <fullName evidence="3">DDE-type integrase/transposase/recombinase</fullName>
    </submittedName>
</protein>
<name>A0ABS0I4Y7_9BACT</name>
<proteinExistence type="predicted"/>
<dbReference type="EMBL" id="JADQDM010000005">
    <property type="protein sequence ID" value="MBF9221773.1"/>
    <property type="molecule type" value="Genomic_DNA"/>
</dbReference>
<dbReference type="PROSITE" id="PS50994">
    <property type="entry name" value="INTEGRASE"/>
    <property type="match status" value="1"/>
</dbReference>
<reference evidence="3 4" key="1">
    <citation type="submission" date="2020-11" db="EMBL/GenBank/DDBJ databases">
        <authorList>
            <person name="Kim M.K."/>
        </authorList>
    </citation>
    <scope>NUCLEOTIDE SEQUENCE [LARGE SCALE GENOMIC DNA]</scope>
    <source>
        <strain evidence="3 4">BT662</strain>
    </source>
</reference>
<feature type="compositionally biased region" description="Basic and acidic residues" evidence="1">
    <location>
        <begin position="593"/>
        <end position="603"/>
    </location>
</feature>
<dbReference type="Gene3D" id="1.10.10.60">
    <property type="entry name" value="Homeodomain-like"/>
    <property type="match status" value="1"/>
</dbReference>
<organism evidence="3 4">
    <name type="scientific">Hymenobacter ruricola</name>
    <dbReference type="NCBI Taxonomy" id="2791023"/>
    <lineage>
        <taxon>Bacteria</taxon>
        <taxon>Pseudomonadati</taxon>
        <taxon>Bacteroidota</taxon>
        <taxon>Cytophagia</taxon>
        <taxon>Cytophagales</taxon>
        <taxon>Hymenobacteraceae</taxon>
        <taxon>Hymenobacter</taxon>
    </lineage>
</organism>
<gene>
    <name evidence="3" type="ORF">I2H31_11735</name>
</gene>
<comment type="caution">
    <text evidence="3">The sequence shown here is derived from an EMBL/GenBank/DDBJ whole genome shotgun (WGS) entry which is preliminary data.</text>
</comment>
<dbReference type="InterPro" id="IPR015378">
    <property type="entry name" value="Transposase-like_Mu_C"/>
</dbReference>
<dbReference type="Gene3D" id="3.30.420.10">
    <property type="entry name" value="Ribonuclease H-like superfamily/Ribonuclease H"/>
    <property type="match status" value="1"/>
</dbReference>
<sequence>MDQSLRLVPGERCRYQGAVVRVRRVQDLQHVLVEYEATGAVVPALIAELRPLTEGEAPSEGAPVDTVLHLPEATLQKARTKLAILAPLLEGPRTQQRVEAVARQHGRHPATLYRWLHAYSETGSVVSLVEGIRGGKGQQRLPSPIETLVQDAIDAHYLTNQRKSIAKVILAVRQQCHRAGLVPPGDNTIRRRIRARPAEEKVRHRGSPKQAREQFTPLRGSFPGADFPLAMVQIDHTLVDLILVDEQYRRPVGRPWLTVALDVFSRMVVGFYLSFDSPGAVGTGLCLAHAILPKEVWLSKLDVAGEWPCWGVMSTIHADNAKEFRGVTLQRACEKYGINLEWRPVGKPHWGGHIERLMGTFMQEVHSLPGTTFSNVRERKDYDSEKKAALTLPEFEQWLTTFIVQVYHKRVHQGIQQAPYDRYQEGILGSVRQVGTGLPARLTDELQVRVDFMPAEERTIQEYGVVIDHVFYYADVLRQYVNAPDPDAPAKSPRKRRFVFKRDPRDISFLYFLDPATQQYHRIPYRDTSHPAMSVWEFRQARDLAVAQLGDAVNERAIFEAYDRMRAVELAAVQQTKQVTKARNRLLSGAPRTEADRLLDARTPRPTPTPSEETTPPASTSLQPFDDLFDDASFAS</sequence>
<evidence type="ECO:0000313" key="4">
    <source>
        <dbReference type="Proteomes" id="UP000618931"/>
    </source>
</evidence>
<feature type="region of interest" description="Disordered" evidence="1">
    <location>
        <begin position="585"/>
        <end position="636"/>
    </location>
</feature>
<evidence type="ECO:0000259" key="2">
    <source>
        <dbReference type="PROSITE" id="PS50994"/>
    </source>
</evidence>
<dbReference type="InterPro" id="IPR001584">
    <property type="entry name" value="Integrase_cat-core"/>
</dbReference>
<keyword evidence="4" id="KW-1185">Reference proteome</keyword>
<dbReference type="SUPFAM" id="SSF53098">
    <property type="entry name" value="Ribonuclease H-like"/>
    <property type="match status" value="1"/>
</dbReference>